<accession>A0ABM6CL82</accession>
<dbReference type="SUPFAM" id="SSF50129">
    <property type="entry name" value="GroES-like"/>
    <property type="match status" value="1"/>
</dbReference>
<evidence type="ECO:0000259" key="4">
    <source>
        <dbReference type="Pfam" id="PF08240"/>
    </source>
</evidence>
<dbReference type="Pfam" id="PF08240">
    <property type="entry name" value="ADH_N"/>
    <property type="match status" value="1"/>
</dbReference>
<dbReference type="InterPro" id="IPR013154">
    <property type="entry name" value="ADH-like_N"/>
</dbReference>
<evidence type="ECO:0000256" key="1">
    <source>
        <dbReference type="ARBA" id="ARBA00022857"/>
    </source>
</evidence>
<keyword evidence="1" id="KW-0521">NADP</keyword>
<evidence type="ECO:0000259" key="3">
    <source>
        <dbReference type="Pfam" id="PF00107"/>
    </source>
</evidence>
<gene>
    <name evidence="5" type="ORF">AMC81_PE00903</name>
</gene>
<feature type="domain" description="Alcohol dehydrogenase-like C-terminal" evidence="3">
    <location>
        <begin position="161"/>
        <end position="275"/>
    </location>
</feature>
<protein>
    <submittedName>
        <fullName evidence="5">Zn-dependent alcohol dehydrogenase GroES-like protein</fullName>
    </submittedName>
</protein>
<dbReference type="Gene3D" id="3.90.180.10">
    <property type="entry name" value="Medium-chain alcohol dehydrogenases, catalytic domain"/>
    <property type="match status" value="1"/>
</dbReference>
<evidence type="ECO:0000256" key="2">
    <source>
        <dbReference type="ARBA" id="ARBA00023002"/>
    </source>
</evidence>
<dbReference type="EMBL" id="CP013573">
    <property type="protein sequence ID" value="ANL89146.1"/>
    <property type="molecule type" value="Genomic_DNA"/>
</dbReference>
<dbReference type="InterPro" id="IPR013149">
    <property type="entry name" value="ADH-like_C"/>
</dbReference>
<feature type="domain" description="Alcohol dehydrogenase-like N-terminal" evidence="4">
    <location>
        <begin position="28"/>
        <end position="115"/>
    </location>
</feature>
<dbReference type="PANTHER" id="PTHR48106:SF2">
    <property type="entry name" value="ZN2+-BINDING DEHYDROGENASE"/>
    <property type="match status" value="1"/>
</dbReference>
<proteinExistence type="predicted"/>
<sequence>MKAVIVDAAGDPKDVVKLGDVDEPISKSGEAIVRVTKRVVHAADHQAVRGVLSRQFFSEQGIPGIDGVGVIESFGTEALADQQFAVGSRVGFYPTRGTWAERVAMPLGTLVQLPDDIGDAVLSQLLTNGMAALLLLSAAIQANGETGKDRPILVSAATSTVGRIFMTLAAIQNRKVIGLVRRGDAVDAIQHDFPGTAAINTSVSDWQDRLKAAAGGDIGVVVDPVGGALLPALLGVLAPSGTAIVYGGLDPRPSPISTLLITARGLTIKGLSSAGLASAMPAAERAACFKEIFEAARQKPHIFDVETEYPLAEAARAVELSEVGPRRGAIILTS</sequence>
<dbReference type="Proteomes" id="UP000078551">
    <property type="component" value="Plasmid pRphaN771e"/>
</dbReference>
<organism evidence="5 6">
    <name type="scientific">Rhizobium phaseoli</name>
    <dbReference type="NCBI Taxonomy" id="396"/>
    <lineage>
        <taxon>Bacteria</taxon>
        <taxon>Pseudomonadati</taxon>
        <taxon>Pseudomonadota</taxon>
        <taxon>Alphaproteobacteria</taxon>
        <taxon>Hyphomicrobiales</taxon>
        <taxon>Rhizobiaceae</taxon>
        <taxon>Rhizobium/Agrobacterium group</taxon>
        <taxon>Rhizobium</taxon>
    </lineage>
</organism>
<dbReference type="InterPro" id="IPR011032">
    <property type="entry name" value="GroES-like_sf"/>
</dbReference>
<geneLocation type="plasmid" evidence="5 6">
    <name>pRphaN771e</name>
</geneLocation>
<evidence type="ECO:0000313" key="5">
    <source>
        <dbReference type="EMBL" id="ANL89146.1"/>
    </source>
</evidence>
<reference evidence="5 6" key="1">
    <citation type="submission" date="2015-11" db="EMBL/GenBank/DDBJ databases">
        <title>The limits of bacterial species coexistence and the symbiotic plasmid transference in sympatric Rhizobium populations.</title>
        <authorList>
            <person name="Perez-Carrascal O.M."/>
            <person name="VanInsberghe D."/>
            <person name="Juarez S."/>
            <person name="Polz M.F."/>
            <person name="Vinuesa P."/>
            <person name="Gonzalez V."/>
        </authorList>
    </citation>
    <scope>NUCLEOTIDE SEQUENCE [LARGE SCALE GENOMIC DNA]</scope>
    <source>
        <strain evidence="5 6">N771</strain>
        <plasmid evidence="5 6">pRphaN771e</plasmid>
    </source>
</reference>
<dbReference type="RefSeq" id="WP_037144226.1">
    <property type="nucleotide sequence ID" value="NZ_CP013523.1"/>
</dbReference>
<dbReference type="Gene3D" id="3.40.50.720">
    <property type="entry name" value="NAD(P)-binding Rossmann-like Domain"/>
    <property type="match status" value="1"/>
</dbReference>
<name>A0ABM6CL82_9HYPH</name>
<dbReference type="Pfam" id="PF00107">
    <property type="entry name" value="ADH_zinc_N"/>
    <property type="match status" value="1"/>
</dbReference>
<dbReference type="SUPFAM" id="SSF51735">
    <property type="entry name" value="NAD(P)-binding Rossmann-fold domains"/>
    <property type="match status" value="1"/>
</dbReference>
<dbReference type="InterPro" id="IPR036291">
    <property type="entry name" value="NAD(P)-bd_dom_sf"/>
</dbReference>
<keyword evidence="5" id="KW-0614">Plasmid</keyword>
<evidence type="ECO:0000313" key="6">
    <source>
        <dbReference type="Proteomes" id="UP000078551"/>
    </source>
</evidence>
<dbReference type="PANTHER" id="PTHR48106">
    <property type="entry name" value="QUINONE OXIDOREDUCTASE PIG3-RELATED"/>
    <property type="match status" value="1"/>
</dbReference>
<keyword evidence="6" id="KW-1185">Reference proteome</keyword>
<keyword evidence="2" id="KW-0560">Oxidoreductase</keyword>